<gene>
    <name evidence="2" type="ORF">V6N11_026324</name>
</gene>
<feature type="region of interest" description="Disordered" evidence="1">
    <location>
        <begin position="297"/>
        <end position="324"/>
    </location>
</feature>
<feature type="region of interest" description="Disordered" evidence="1">
    <location>
        <begin position="430"/>
        <end position="465"/>
    </location>
</feature>
<reference evidence="2 3" key="1">
    <citation type="journal article" date="2024" name="G3 (Bethesda)">
        <title>Genome assembly of Hibiscus sabdariffa L. provides insights into metabolisms of medicinal natural products.</title>
        <authorList>
            <person name="Kim T."/>
        </authorList>
    </citation>
    <scope>NUCLEOTIDE SEQUENCE [LARGE SCALE GENOMIC DNA]</scope>
    <source>
        <strain evidence="2">TK-2024</strain>
        <tissue evidence="2">Old leaves</tissue>
    </source>
</reference>
<dbReference type="Proteomes" id="UP001396334">
    <property type="component" value="Unassembled WGS sequence"/>
</dbReference>
<evidence type="ECO:0000313" key="3">
    <source>
        <dbReference type="Proteomes" id="UP001396334"/>
    </source>
</evidence>
<dbReference type="EMBL" id="JBBPBN010000011">
    <property type="protein sequence ID" value="KAK9029203.1"/>
    <property type="molecule type" value="Genomic_DNA"/>
</dbReference>
<comment type="caution">
    <text evidence="2">The sequence shown here is derived from an EMBL/GenBank/DDBJ whole genome shotgun (WGS) entry which is preliminary data.</text>
</comment>
<feature type="compositionally biased region" description="Basic and acidic residues" evidence="1">
    <location>
        <begin position="430"/>
        <end position="452"/>
    </location>
</feature>
<dbReference type="PANTHER" id="PTHR33870">
    <property type="entry name" value="CARDIOMYOPATHY-ASSOCIATED PROTEIN"/>
    <property type="match status" value="1"/>
</dbReference>
<feature type="region of interest" description="Disordered" evidence="1">
    <location>
        <begin position="592"/>
        <end position="624"/>
    </location>
</feature>
<protein>
    <submittedName>
        <fullName evidence="2">Uncharacterized protein</fullName>
    </submittedName>
</protein>
<proteinExistence type="predicted"/>
<name>A0ABR2SVC2_9ROSI</name>
<sequence>MAIEKSLMGIHNVPPAQLAQILMAKNNNGGVASNLDEDELVIPGSAPSFLLPKRNSFDLPYDPREEKPNLKADSFQQEFMAVDKKEMFACRHESFHRGLWFPYPTTQNPNDAEFNLYHSDEKRLVEGKYDKLGHHRLNSSGIENDIVLAEQEANYNEAINLSGEKKEKILESLNNRTEIGEKMENPHDLEPGLDGVSEVRMETDSIKNNDSCYSSSSENTEPVLDQTIKSTGIRNDHVRRTLKLAIPPKGRAMNRLSFDSSPSPSERRRTEFNSFYSRQQCHTPTFSVASDLQVEVSEVGSPPEINSESEEPWGVSFNLSREEANRERLRELDDIREEESVEVASISPSEHEAKQKLNSTSSPSSRINITENGASHPTSISSEANQDSSNCRHGNLETLYEVKSTIESGKEVEDSQPSKYIEEGTRTLTEHNARDAPDAVQSRDKLKCDPDTKVVQVEESQSSKYIEEDTRTLTEHNSRDAPDAVQNRDNLKSVPDTKVHQYAAENNILEKRLRDSITRALNRRLMLEQVSVNSSPSPSKLTRNLSLGTLEMAQRKVIEEGNIAVNLNNSEDIKKEEGKKLTAKQGESLFLIRPEDISGSGKSNEQEADMNETETIESDYTSIVESAKEREAIHQYKVKH</sequence>
<feature type="compositionally biased region" description="Acidic residues" evidence="1">
    <location>
        <begin position="606"/>
        <end position="617"/>
    </location>
</feature>
<feature type="region of interest" description="Disordered" evidence="1">
    <location>
        <begin position="252"/>
        <end position="271"/>
    </location>
</feature>
<feature type="region of interest" description="Disordered" evidence="1">
    <location>
        <begin position="338"/>
        <end position="392"/>
    </location>
</feature>
<keyword evidence="3" id="KW-1185">Reference proteome</keyword>
<evidence type="ECO:0000256" key="1">
    <source>
        <dbReference type="SAM" id="MobiDB-lite"/>
    </source>
</evidence>
<feature type="compositionally biased region" description="Polar residues" evidence="1">
    <location>
        <begin position="356"/>
        <end position="392"/>
    </location>
</feature>
<dbReference type="PANTHER" id="PTHR33870:SF32">
    <property type="match status" value="1"/>
</dbReference>
<accession>A0ABR2SVC2</accession>
<organism evidence="2 3">
    <name type="scientific">Hibiscus sabdariffa</name>
    <name type="common">roselle</name>
    <dbReference type="NCBI Taxonomy" id="183260"/>
    <lineage>
        <taxon>Eukaryota</taxon>
        <taxon>Viridiplantae</taxon>
        <taxon>Streptophyta</taxon>
        <taxon>Embryophyta</taxon>
        <taxon>Tracheophyta</taxon>
        <taxon>Spermatophyta</taxon>
        <taxon>Magnoliopsida</taxon>
        <taxon>eudicotyledons</taxon>
        <taxon>Gunneridae</taxon>
        <taxon>Pentapetalae</taxon>
        <taxon>rosids</taxon>
        <taxon>malvids</taxon>
        <taxon>Malvales</taxon>
        <taxon>Malvaceae</taxon>
        <taxon>Malvoideae</taxon>
        <taxon>Hibiscus</taxon>
    </lineage>
</organism>
<evidence type="ECO:0000313" key="2">
    <source>
        <dbReference type="EMBL" id="KAK9029203.1"/>
    </source>
</evidence>